<dbReference type="AlphaFoldDB" id="A0A1M6LA08"/>
<dbReference type="SMART" id="SM00091">
    <property type="entry name" value="PAS"/>
    <property type="match status" value="3"/>
</dbReference>
<comment type="catalytic activity">
    <reaction evidence="1">
        <text>ATP + protein L-histidine = ADP + protein N-phospho-L-histidine.</text>
        <dbReference type="EC" id="2.7.13.3"/>
    </reaction>
</comment>
<dbReference type="STRING" id="1121955.SAMN02745146_3681"/>
<evidence type="ECO:0000256" key="1">
    <source>
        <dbReference type="ARBA" id="ARBA00000085"/>
    </source>
</evidence>
<dbReference type="PROSITE" id="PS50113">
    <property type="entry name" value="PAC"/>
    <property type="match status" value="2"/>
</dbReference>
<proteinExistence type="predicted"/>
<dbReference type="InterPro" id="IPR003594">
    <property type="entry name" value="HATPase_dom"/>
</dbReference>
<keyword evidence="10" id="KW-1185">Reference proteome</keyword>
<dbReference type="GO" id="GO:0000155">
    <property type="term" value="F:phosphorelay sensor kinase activity"/>
    <property type="evidence" value="ECO:0007669"/>
    <property type="project" value="InterPro"/>
</dbReference>
<dbReference type="SMART" id="SM00086">
    <property type="entry name" value="PAC"/>
    <property type="match status" value="4"/>
</dbReference>
<feature type="domain" description="PAC" evidence="8">
    <location>
        <begin position="210"/>
        <end position="262"/>
    </location>
</feature>
<evidence type="ECO:0000256" key="2">
    <source>
        <dbReference type="ARBA" id="ARBA00012438"/>
    </source>
</evidence>
<sequence>MPAEAVDFELLFEALLSPHLVLAPDLSVVAANTGMCRLLQCSRETLLGQSVHAVFAQATQPGPAVLAEWQTALAEVVEQQRNQNLNLRHDLRLSDGTLQPHHWQIQLRPVPTAAGTLRYVLCRVLDVTDRVVALEQSNERFRLLLEVLPQMAWTSRPDGGVTYYNQRWYDLTGGTFAELQEWGWEKFIHPEDLAETSRRWQHALTTGTLFENEHRWRDQQGKYRWFLARAEAIRDAEGTILQWVGTNTDIDERRQALARLQEKDQQLQAIIGNVPAYICTMFGPRHIIGFANAQIQHLLAGRAKVGLPVAEALPEVASNGLIPLLDSVYKSGQPYSAIEIAMPVIGEPTQPVETRYFDFTYQPLHDEAGRPQGILMFAVDATERVQARHRADGLAAEVRQRDEQFRFLAESIPQIVWRARPDGTIEYYNQRWADFTGFNAADAAHIDWSTLIPPDKVEGVKQRYFASISAGQEYEEEGRMRGADGQYRWFLHRAQPMRDAEGHIVKWFGTSTDIDDFKRAQQRLEEQNETLTLTNQDLDSFVYTTSHDLKQPINNMAGIFEELTRTAYFRDPDAVKLIAMFERSLQQIYDTIHNLSELVQVQKLRHALPLETVELEPLAQEVLTSIDEQLRAAHAGVALDFAALPAVEFVRPNLQSVFYNLLSNALKYAAPGRQLRIAVRSVLEDGHPVIEVQDNGLGIDMERYGPQLFTMFRRFHGHVEGSGMGLYLVNRIVQSHGGHIDVQSQVNEGTTFRIHLLRVVKL</sequence>
<dbReference type="Gene3D" id="3.30.450.20">
    <property type="entry name" value="PAS domain"/>
    <property type="match status" value="4"/>
</dbReference>
<dbReference type="SMART" id="SM00387">
    <property type="entry name" value="HATPase_c"/>
    <property type="match status" value="1"/>
</dbReference>
<dbReference type="Gene3D" id="3.30.565.10">
    <property type="entry name" value="Histidine kinase-like ATPase, C-terminal domain"/>
    <property type="match status" value="1"/>
</dbReference>
<gene>
    <name evidence="9" type="ORF">SAMN02745146_3681</name>
</gene>
<dbReference type="SUPFAM" id="SSF47384">
    <property type="entry name" value="Homodimeric domain of signal transducing histidine kinase"/>
    <property type="match status" value="1"/>
</dbReference>
<feature type="domain" description="PAS" evidence="7">
    <location>
        <begin position="137"/>
        <end position="207"/>
    </location>
</feature>
<dbReference type="InterPro" id="IPR013655">
    <property type="entry name" value="PAS_fold_3"/>
</dbReference>
<dbReference type="PROSITE" id="PS50109">
    <property type="entry name" value="HIS_KIN"/>
    <property type="match status" value="1"/>
</dbReference>
<evidence type="ECO:0000313" key="10">
    <source>
        <dbReference type="Proteomes" id="UP000184418"/>
    </source>
</evidence>
<dbReference type="InterPro" id="IPR000014">
    <property type="entry name" value="PAS"/>
</dbReference>
<dbReference type="CDD" id="cd00130">
    <property type="entry name" value="PAS"/>
    <property type="match status" value="3"/>
</dbReference>
<keyword evidence="3" id="KW-0597">Phosphoprotein</keyword>
<keyword evidence="5" id="KW-0418">Kinase</keyword>
<dbReference type="PROSITE" id="PS50112">
    <property type="entry name" value="PAS"/>
    <property type="match status" value="2"/>
</dbReference>
<evidence type="ECO:0000256" key="5">
    <source>
        <dbReference type="ARBA" id="ARBA00022777"/>
    </source>
</evidence>
<dbReference type="CDD" id="cd00082">
    <property type="entry name" value="HisKA"/>
    <property type="match status" value="1"/>
</dbReference>
<dbReference type="PANTHER" id="PTHR43304">
    <property type="entry name" value="PHYTOCHROME-LIKE PROTEIN CPH1"/>
    <property type="match status" value="1"/>
</dbReference>
<feature type="domain" description="PAC" evidence="8">
    <location>
        <begin position="474"/>
        <end position="526"/>
    </location>
</feature>
<accession>A0A1M6LA08</accession>
<evidence type="ECO:0000259" key="7">
    <source>
        <dbReference type="PROSITE" id="PS50112"/>
    </source>
</evidence>
<dbReference type="InterPro" id="IPR052162">
    <property type="entry name" value="Sensor_kinase/Photoreceptor"/>
</dbReference>
<feature type="domain" description="Histidine kinase" evidence="6">
    <location>
        <begin position="544"/>
        <end position="760"/>
    </location>
</feature>
<dbReference type="PANTHER" id="PTHR43304:SF1">
    <property type="entry name" value="PAC DOMAIN-CONTAINING PROTEIN"/>
    <property type="match status" value="1"/>
</dbReference>
<dbReference type="OrthoDB" id="9766459at2"/>
<organism evidence="9 10">
    <name type="scientific">Hymenobacter daecheongensis DSM 21074</name>
    <dbReference type="NCBI Taxonomy" id="1121955"/>
    <lineage>
        <taxon>Bacteria</taxon>
        <taxon>Pseudomonadati</taxon>
        <taxon>Bacteroidota</taxon>
        <taxon>Cytophagia</taxon>
        <taxon>Cytophagales</taxon>
        <taxon>Hymenobacteraceae</taxon>
        <taxon>Hymenobacter</taxon>
    </lineage>
</organism>
<dbReference type="InterPro" id="IPR036890">
    <property type="entry name" value="HATPase_C_sf"/>
</dbReference>
<dbReference type="SUPFAM" id="SSF55785">
    <property type="entry name" value="PYP-like sensor domain (PAS domain)"/>
    <property type="match status" value="4"/>
</dbReference>
<dbReference type="InterPro" id="IPR005467">
    <property type="entry name" value="His_kinase_dom"/>
</dbReference>
<evidence type="ECO:0000259" key="6">
    <source>
        <dbReference type="PROSITE" id="PS50109"/>
    </source>
</evidence>
<dbReference type="EMBL" id="FQYN01000009">
    <property type="protein sequence ID" value="SHJ68004.1"/>
    <property type="molecule type" value="Genomic_DNA"/>
</dbReference>
<dbReference type="PRINTS" id="PR00344">
    <property type="entry name" value="BCTRLSENSOR"/>
</dbReference>
<dbReference type="InterPro" id="IPR036097">
    <property type="entry name" value="HisK_dim/P_sf"/>
</dbReference>
<evidence type="ECO:0000313" key="9">
    <source>
        <dbReference type="EMBL" id="SHJ68004.1"/>
    </source>
</evidence>
<protein>
    <recommendedName>
        <fullName evidence="2">histidine kinase</fullName>
        <ecNumber evidence="2">2.7.13.3</ecNumber>
    </recommendedName>
</protein>
<dbReference type="NCBIfam" id="TIGR00229">
    <property type="entry name" value="sensory_box"/>
    <property type="match status" value="2"/>
</dbReference>
<dbReference type="InterPro" id="IPR013656">
    <property type="entry name" value="PAS_4"/>
</dbReference>
<dbReference type="Pfam" id="PF02518">
    <property type="entry name" value="HATPase_c"/>
    <property type="match status" value="1"/>
</dbReference>
<dbReference type="InterPro" id="IPR003661">
    <property type="entry name" value="HisK_dim/P_dom"/>
</dbReference>
<reference evidence="9 10" key="1">
    <citation type="submission" date="2016-11" db="EMBL/GenBank/DDBJ databases">
        <authorList>
            <person name="Jaros S."/>
            <person name="Januszkiewicz K."/>
            <person name="Wedrychowicz H."/>
        </authorList>
    </citation>
    <scope>NUCLEOTIDE SEQUENCE [LARGE SCALE GENOMIC DNA]</scope>
    <source>
        <strain evidence="9 10">DSM 21074</strain>
    </source>
</reference>
<evidence type="ECO:0000256" key="4">
    <source>
        <dbReference type="ARBA" id="ARBA00022679"/>
    </source>
</evidence>
<dbReference type="Pfam" id="PF08448">
    <property type="entry name" value="PAS_4"/>
    <property type="match status" value="2"/>
</dbReference>
<dbReference type="Pfam" id="PF08447">
    <property type="entry name" value="PAS_3"/>
    <property type="match status" value="2"/>
</dbReference>
<dbReference type="Proteomes" id="UP000184418">
    <property type="component" value="Unassembled WGS sequence"/>
</dbReference>
<dbReference type="Gene3D" id="1.10.287.130">
    <property type="match status" value="1"/>
</dbReference>
<name>A0A1M6LA08_9BACT</name>
<dbReference type="InterPro" id="IPR001610">
    <property type="entry name" value="PAC"/>
</dbReference>
<dbReference type="EC" id="2.7.13.3" evidence="2"/>
<evidence type="ECO:0000259" key="8">
    <source>
        <dbReference type="PROSITE" id="PS50113"/>
    </source>
</evidence>
<dbReference type="FunFam" id="3.30.450.20:FF:000099">
    <property type="entry name" value="Sensory box sensor histidine kinase"/>
    <property type="match status" value="2"/>
</dbReference>
<dbReference type="InterPro" id="IPR035965">
    <property type="entry name" value="PAS-like_dom_sf"/>
</dbReference>
<evidence type="ECO:0000256" key="3">
    <source>
        <dbReference type="ARBA" id="ARBA00022553"/>
    </source>
</evidence>
<keyword evidence="4" id="KW-0808">Transferase</keyword>
<dbReference type="InterPro" id="IPR000700">
    <property type="entry name" value="PAS-assoc_C"/>
</dbReference>
<dbReference type="SUPFAM" id="SSF55874">
    <property type="entry name" value="ATPase domain of HSP90 chaperone/DNA topoisomerase II/histidine kinase"/>
    <property type="match status" value="1"/>
</dbReference>
<dbReference type="RefSeq" id="WP_073111921.1">
    <property type="nucleotide sequence ID" value="NZ_FQYN01000009.1"/>
</dbReference>
<dbReference type="InterPro" id="IPR004358">
    <property type="entry name" value="Sig_transdc_His_kin-like_C"/>
</dbReference>
<feature type="domain" description="PAS" evidence="7">
    <location>
        <begin position="401"/>
        <end position="471"/>
    </location>
</feature>